<feature type="domain" description="DUF4180" evidence="1">
    <location>
        <begin position="9"/>
        <end position="118"/>
    </location>
</feature>
<accession>A0A1M6NTP3</accession>
<dbReference type="Proteomes" id="UP000322917">
    <property type="component" value="Unassembled WGS sequence"/>
</dbReference>
<gene>
    <name evidence="2" type="ORF">SAMN02745170_03867</name>
</gene>
<dbReference type="EMBL" id="FQZD01000058">
    <property type="protein sequence ID" value="SHJ99103.1"/>
    <property type="molecule type" value="Genomic_DNA"/>
</dbReference>
<keyword evidence="3" id="KW-1185">Reference proteome</keyword>
<evidence type="ECO:0000259" key="1">
    <source>
        <dbReference type="Pfam" id="PF13788"/>
    </source>
</evidence>
<organism evidence="2 3">
    <name type="scientific">Propionispora hippei DSM 15287</name>
    <dbReference type="NCBI Taxonomy" id="1123003"/>
    <lineage>
        <taxon>Bacteria</taxon>
        <taxon>Bacillati</taxon>
        <taxon>Bacillota</taxon>
        <taxon>Negativicutes</taxon>
        <taxon>Selenomonadales</taxon>
        <taxon>Sporomusaceae</taxon>
        <taxon>Propionispora</taxon>
    </lineage>
</organism>
<sequence>MKKQIIKNNGVAIAVLHSDELLITDTQSALDLIALINYDDDCQRIAINKEAIIEDFFKLSSGIAGEILQKFVNYSKKIAIIGDFSIYTSKPLKDFIYECNQGNAVFFVPDEQTAINKLLTAV</sequence>
<proteinExistence type="predicted"/>
<name>A0A1M6NTP3_9FIRM</name>
<dbReference type="AlphaFoldDB" id="A0A1M6NTP3"/>
<reference evidence="2 3" key="1">
    <citation type="submission" date="2016-11" db="EMBL/GenBank/DDBJ databases">
        <authorList>
            <person name="Varghese N."/>
            <person name="Submissions S."/>
        </authorList>
    </citation>
    <scope>NUCLEOTIDE SEQUENCE [LARGE SCALE GENOMIC DNA]</scope>
    <source>
        <strain evidence="2 3">DSM 15287</strain>
    </source>
</reference>
<dbReference type="Pfam" id="PF13788">
    <property type="entry name" value="DUF4180"/>
    <property type="match status" value="1"/>
</dbReference>
<dbReference type="RefSeq" id="WP_149736411.1">
    <property type="nucleotide sequence ID" value="NZ_FQZD01000058.1"/>
</dbReference>
<evidence type="ECO:0000313" key="3">
    <source>
        <dbReference type="Proteomes" id="UP000322917"/>
    </source>
</evidence>
<dbReference type="OrthoDB" id="8595425at2"/>
<protein>
    <recommendedName>
        <fullName evidence="1">DUF4180 domain-containing protein</fullName>
    </recommendedName>
</protein>
<dbReference type="InterPro" id="IPR025438">
    <property type="entry name" value="DUF4180"/>
</dbReference>
<evidence type="ECO:0000313" key="2">
    <source>
        <dbReference type="EMBL" id="SHJ99103.1"/>
    </source>
</evidence>